<gene>
    <name evidence="1" type="ORF">LARSCL_LOCUS11309</name>
</gene>
<dbReference type="AlphaFoldDB" id="A0AAV2AAI6"/>
<evidence type="ECO:0000313" key="2">
    <source>
        <dbReference type="Proteomes" id="UP001497382"/>
    </source>
</evidence>
<evidence type="ECO:0000313" key="1">
    <source>
        <dbReference type="EMBL" id="CAL1281005.1"/>
    </source>
</evidence>
<dbReference type="Proteomes" id="UP001497382">
    <property type="component" value="Unassembled WGS sequence"/>
</dbReference>
<reference evidence="1 2" key="1">
    <citation type="submission" date="2024-04" db="EMBL/GenBank/DDBJ databases">
        <authorList>
            <person name="Rising A."/>
            <person name="Reimegard J."/>
            <person name="Sonavane S."/>
            <person name="Akerstrom W."/>
            <person name="Nylinder S."/>
            <person name="Hedman E."/>
            <person name="Kallberg Y."/>
        </authorList>
    </citation>
    <scope>NUCLEOTIDE SEQUENCE [LARGE SCALE GENOMIC DNA]</scope>
</reference>
<organism evidence="1 2">
    <name type="scientific">Larinioides sclopetarius</name>
    <dbReference type="NCBI Taxonomy" id="280406"/>
    <lineage>
        <taxon>Eukaryota</taxon>
        <taxon>Metazoa</taxon>
        <taxon>Ecdysozoa</taxon>
        <taxon>Arthropoda</taxon>
        <taxon>Chelicerata</taxon>
        <taxon>Arachnida</taxon>
        <taxon>Araneae</taxon>
        <taxon>Araneomorphae</taxon>
        <taxon>Entelegynae</taxon>
        <taxon>Araneoidea</taxon>
        <taxon>Araneidae</taxon>
        <taxon>Larinioides</taxon>
    </lineage>
</organism>
<protein>
    <submittedName>
        <fullName evidence="1">Uncharacterized protein</fullName>
    </submittedName>
</protein>
<proteinExistence type="predicted"/>
<dbReference type="EMBL" id="CAXIEN010000139">
    <property type="protein sequence ID" value="CAL1281005.1"/>
    <property type="molecule type" value="Genomic_DNA"/>
</dbReference>
<keyword evidence="2" id="KW-1185">Reference proteome</keyword>
<name>A0AAV2AAI6_9ARAC</name>
<comment type="caution">
    <text evidence="1">The sequence shown here is derived from an EMBL/GenBank/DDBJ whole genome shotgun (WGS) entry which is preliminary data.</text>
</comment>
<sequence>MLENLRDKILNVQYDLSASFRNLATGDAQLSRFMKGLLPFPQKILCCNYQETKECCILPILFLVAMKFLTQCGKGSSHHALLYYV</sequence>
<accession>A0AAV2AAI6</accession>